<dbReference type="InterPro" id="IPR009057">
    <property type="entry name" value="Homeodomain-like_sf"/>
</dbReference>
<dbReference type="PROSITE" id="PS00041">
    <property type="entry name" value="HTH_ARAC_FAMILY_1"/>
    <property type="match status" value="1"/>
</dbReference>
<feature type="domain" description="HTH araC/xylS-type" evidence="4">
    <location>
        <begin position="223"/>
        <end position="322"/>
    </location>
</feature>
<keyword evidence="1" id="KW-0805">Transcription regulation</keyword>
<keyword evidence="3" id="KW-0804">Transcription</keyword>
<evidence type="ECO:0000256" key="3">
    <source>
        <dbReference type="ARBA" id="ARBA00023163"/>
    </source>
</evidence>
<dbReference type="STRING" id="1206085.SAMN05443575_2187"/>
<dbReference type="EMBL" id="FQVU01000003">
    <property type="protein sequence ID" value="SHG53354.1"/>
    <property type="molecule type" value="Genomic_DNA"/>
</dbReference>
<dbReference type="RefSeq" id="WP_073390002.1">
    <property type="nucleotide sequence ID" value="NZ_FQVU01000003.1"/>
</dbReference>
<dbReference type="PROSITE" id="PS01124">
    <property type="entry name" value="HTH_ARAC_FAMILY_2"/>
    <property type="match status" value="1"/>
</dbReference>
<dbReference type="SUPFAM" id="SSF46689">
    <property type="entry name" value="Homeodomain-like"/>
    <property type="match status" value="1"/>
</dbReference>
<dbReference type="InterPro" id="IPR018060">
    <property type="entry name" value="HTH_AraC"/>
</dbReference>
<evidence type="ECO:0000313" key="6">
    <source>
        <dbReference type="Proteomes" id="UP000186132"/>
    </source>
</evidence>
<sequence length="333" mass="35692">MAESPGRYDVPPPGAIAWLDVSAENPDTWSGRLRTGPLGLQIAPMRNARAAYFFKGARLRGTRCVWSASTVSSTELYRPARAAVPAPFDSNVQLLARIDAEGSVFDPAGPAPAALRVHDPADEITEQFAGNGHLFTLSVPHAVIGLEAPAIKAMADRTYGLSPFQQQLLRSAAGLLVAGGEEFESAASLVGVDRYLAGLAGLLLRTAVSRPGPDLAHVESIRLRTDAIIFEQAADPELTPAIIAAQLNISLRQLYRAFTGTESPASRIRRRRLERAAEILAARSGPGHVERVAVECGFASAEYFSRAFRREFGLSPRAYRSAHRDSAGARTPG</sequence>
<evidence type="ECO:0000256" key="2">
    <source>
        <dbReference type="ARBA" id="ARBA00023125"/>
    </source>
</evidence>
<dbReference type="Proteomes" id="UP000186132">
    <property type="component" value="Unassembled WGS sequence"/>
</dbReference>
<dbReference type="InterPro" id="IPR018062">
    <property type="entry name" value="HTH_AraC-typ_CS"/>
</dbReference>
<dbReference type="PRINTS" id="PR00032">
    <property type="entry name" value="HTHARAC"/>
</dbReference>
<proteinExistence type="predicted"/>
<dbReference type="Gene3D" id="1.10.10.60">
    <property type="entry name" value="Homeodomain-like"/>
    <property type="match status" value="1"/>
</dbReference>
<dbReference type="PANTHER" id="PTHR46796">
    <property type="entry name" value="HTH-TYPE TRANSCRIPTIONAL ACTIVATOR RHAS-RELATED"/>
    <property type="match status" value="1"/>
</dbReference>
<dbReference type="OrthoDB" id="9799345at2"/>
<name>A0A1M5KKI7_9ACTN</name>
<gene>
    <name evidence="5" type="ORF">SAMN05443575_2187</name>
</gene>
<evidence type="ECO:0000313" key="5">
    <source>
        <dbReference type="EMBL" id="SHG53354.1"/>
    </source>
</evidence>
<accession>A0A1M5KKI7</accession>
<dbReference type="PANTHER" id="PTHR46796:SF6">
    <property type="entry name" value="ARAC SUBFAMILY"/>
    <property type="match status" value="1"/>
</dbReference>
<organism evidence="5 6">
    <name type="scientific">Jatrophihabitans endophyticus</name>
    <dbReference type="NCBI Taxonomy" id="1206085"/>
    <lineage>
        <taxon>Bacteria</taxon>
        <taxon>Bacillati</taxon>
        <taxon>Actinomycetota</taxon>
        <taxon>Actinomycetes</taxon>
        <taxon>Jatrophihabitantales</taxon>
        <taxon>Jatrophihabitantaceae</taxon>
        <taxon>Jatrophihabitans</taxon>
    </lineage>
</organism>
<protein>
    <submittedName>
        <fullName evidence="5">AraC-type DNA-binding protein</fullName>
    </submittedName>
</protein>
<dbReference type="InterPro" id="IPR050204">
    <property type="entry name" value="AraC_XylS_family_regulators"/>
</dbReference>
<evidence type="ECO:0000259" key="4">
    <source>
        <dbReference type="PROSITE" id="PS01124"/>
    </source>
</evidence>
<dbReference type="GO" id="GO:0003700">
    <property type="term" value="F:DNA-binding transcription factor activity"/>
    <property type="evidence" value="ECO:0007669"/>
    <property type="project" value="InterPro"/>
</dbReference>
<reference evidence="6" key="1">
    <citation type="submission" date="2016-11" db="EMBL/GenBank/DDBJ databases">
        <authorList>
            <person name="Varghese N."/>
            <person name="Submissions S."/>
        </authorList>
    </citation>
    <scope>NUCLEOTIDE SEQUENCE [LARGE SCALE GENOMIC DNA]</scope>
    <source>
        <strain evidence="6">DSM 45627</strain>
    </source>
</reference>
<dbReference type="GO" id="GO:0043565">
    <property type="term" value="F:sequence-specific DNA binding"/>
    <property type="evidence" value="ECO:0007669"/>
    <property type="project" value="InterPro"/>
</dbReference>
<keyword evidence="6" id="KW-1185">Reference proteome</keyword>
<dbReference type="InterPro" id="IPR020449">
    <property type="entry name" value="Tscrpt_reg_AraC-type_HTH"/>
</dbReference>
<evidence type="ECO:0000256" key="1">
    <source>
        <dbReference type="ARBA" id="ARBA00023015"/>
    </source>
</evidence>
<keyword evidence="2 5" id="KW-0238">DNA-binding</keyword>
<dbReference type="SMART" id="SM00342">
    <property type="entry name" value="HTH_ARAC"/>
    <property type="match status" value="1"/>
</dbReference>
<dbReference type="Pfam" id="PF12833">
    <property type="entry name" value="HTH_18"/>
    <property type="match status" value="1"/>
</dbReference>
<dbReference type="AlphaFoldDB" id="A0A1M5KKI7"/>